<keyword evidence="2" id="KW-1185">Reference proteome</keyword>
<dbReference type="EMBL" id="JAERRB010000012">
    <property type="protein sequence ID" value="MBL0744803.1"/>
    <property type="molecule type" value="Genomic_DNA"/>
</dbReference>
<evidence type="ECO:0000313" key="1">
    <source>
        <dbReference type="EMBL" id="MBL0744803.1"/>
    </source>
</evidence>
<protein>
    <submittedName>
        <fullName evidence="1">Uncharacterized protein</fullName>
    </submittedName>
</protein>
<proteinExistence type="predicted"/>
<evidence type="ECO:0000313" key="2">
    <source>
        <dbReference type="Proteomes" id="UP000613030"/>
    </source>
</evidence>
<dbReference type="RefSeq" id="WP_202014699.1">
    <property type="nucleotide sequence ID" value="NZ_JAERRB010000012.1"/>
</dbReference>
<accession>A0ABS1KZV2</accession>
<sequence>MKATRYWMIGFALVACTGKLDRAAYADFVQNYDNGLHVTQDTDGFRFDAQYQPIELLNLWQPDFGDNDSLHHVVLTIRPVDAQQDLVRYQTTDEEVMQKRLYYFSFLFQDDITLQSDGKKMPCVLFHYERPADARRPHTFVMGFEKKPEADKHVTLQIDSPLISSLPVKLEISLANLPELAL</sequence>
<comment type="caution">
    <text evidence="1">The sequence shown here is derived from an EMBL/GenBank/DDBJ whole genome shotgun (WGS) entry which is preliminary data.</text>
</comment>
<reference evidence="1 2" key="1">
    <citation type="submission" date="2021-01" db="EMBL/GenBank/DDBJ databases">
        <title>Chryseolinea sp. Jin1 Genome sequencing and assembly.</title>
        <authorList>
            <person name="Kim I."/>
        </authorList>
    </citation>
    <scope>NUCLEOTIDE SEQUENCE [LARGE SCALE GENOMIC DNA]</scope>
    <source>
        <strain evidence="1 2">Jin1</strain>
    </source>
</reference>
<dbReference type="PROSITE" id="PS51257">
    <property type="entry name" value="PROKAR_LIPOPROTEIN"/>
    <property type="match status" value="1"/>
</dbReference>
<gene>
    <name evidence="1" type="ORF">JI741_26450</name>
</gene>
<name>A0ABS1KZV2_9BACT</name>
<dbReference type="Proteomes" id="UP000613030">
    <property type="component" value="Unassembled WGS sequence"/>
</dbReference>
<organism evidence="1 2">
    <name type="scientific">Chryseolinea lacunae</name>
    <dbReference type="NCBI Taxonomy" id="2801331"/>
    <lineage>
        <taxon>Bacteria</taxon>
        <taxon>Pseudomonadati</taxon>
        <taxon>Bacteroidota</taxon>
        <taxon>Cytophagia</taxon>
        <taxon>Cytophagales</taxon>
        <taxon>Fulvivirgaceae</taxon>
        <taxon>Chryseolinea</taxon>
    </lineage>
</organism>